<reference evidence="2 3" key="1">
    <citation type="submission" date="2024-05" db="EMBL/GenBank/DDBJ databases">
        <title>Genome sequencing and assembly of Indian major carp, Cirrhinus mrigala (Hamilton, 1822).</title>
        <authorList>
            <person name="Mohindra V."/>
            <person name="Chowdhury L.M."/>
            <person name="Lal K."/>
            <person name="Jena J.K."/>
        </authorList>
    </citation>
    <scope>NUCLEOTIDE SEQUENCE [LARGE SCALE GENOMIC DNA]</scope>
    <source>
        <strain evidence="2">CM1030</strain>
        <tissue evidence="2">Blood</tissue>
    </source>
</reference>
<keyword evidence="1" id="KW-0472">Membrane</keyword>
<keyword evidence="1" id="KW-1133">Transmembrane helix</keyword>
<dbReference type="AlphaFoldDB" id="A0ABD0PPL5"/>
<gene>
    <name evidence="2" type="ORF">M9458_028005</name>
</gene>
<evidence type="ECO:0000313" key="3">
    <source>
        <dbReference type="Proteomes" id="UP001529510"/>
    </source>
</evidence>
<dbReference type="Proteomes" id="UP001529510">
    <property type="component" value="Unassembled WGS sequence"/>
</dbReference>
<evidence type="ECO:0000256" key="1">
    <source>
        <dbReference type="SAM" id="Phobius"/>
    </source>
</evidence>
<sequence length="56" mass="6309">LYQTVKLLYSFGIYITYALQFYVSAEILIPPAVARCGPRWALMVDLAIRVALVCLT</sequence>
<organism evidence="2 3">
    <name type="scientific">Cirrhinus mrigala</name>
    <name type="common">Mrigala</name>
    <dbReference type="NCBI Taxonomy" id="683832"/>
    <lineage>
        <taxon>Eukaryota</taxon>
        <taxon>Metazoa</taxon>
        <taxon>Chordata</taxon>
        <taxon>Craniata</taxon>
        <taxon>Vertebrata</taxon>
        <taxon>Euteleostomi</taxon>
        <taxon>Actinopterygii</taxon>
        <taxon>Neopterygii</taxon>
        <taxon>Teleostei</taxon>
        <taxon>Ostariophysi</taxon>
        <taxon>Cypriniformes</taxon>
        <taxon>Cyprinidae</taxon>
        <taxon>Labeoninae</taxon>
        <taxon>Labeonini</taxon>
        <taxon>Cirrhinus</taxon>
    </lineage>
</organism>
<proteinExistence type="predicted"/>
<accession>A0ABD0PPL5</accession>
<keyword evidence="1" id="KW-0812">Transmembrane</keyword>
<keyword evidence="3" id="KW-1185">Reference proteome</keyword>
<name>A0ABD0PPL5_CIRMR</name>
<feature type="non-terminal residue" evidence="2">
    <location>
        <position position="1"/>
    </location>
</feature>
<evidence type="ECO:0000313" key="2">
    <source>
        <dbReference type="EMBL" id="KAL0175675.1"/>
    </source>
</evidence>
<feature type="transmembrane region" description="Helical" evidence="1">
    <location>
        <begin position="7"/>
        <end position="25"/>
    </location>
</feature>
<protein>
    <submittedName>
        <fullName evidence="2">Uncharacterized protein</fullName>
    </submittedName>
</protein>
<dbReference type="EMBL" id="JAMKFB020000014">
    <property type="protein sequence ID" value="KAL0175675.1"/>
    <property type="molecule type" value="Genomic_DNA"/>
</dbReference>
<feature type="non-terminal residue" evidence="2">
    <location>
        <position position="56"/>
    </location>
</feature>
<comment type="caution">
    <text evidence="2">The sequence shown here is derived from an EMBL/GenBank/DDBJ whole genome shotgun (WGS) entry which is preliminary data.</text>
</comment>